<keyword evidence="11" id="KW-0969">Cilium</keyword>
<feature type="compositionally biased region" description="Low complexity" evidence="9">
    <location>
        <begin position="11"/>
        <end position="28"/>
    </location>
</feature>
<comment type="similarity">
    <text evidence="1">Belongs to the FlgM family.</text>
</comment>
<evidence type="ECO:0000256" key="8">
    <source>
        <dbReference type="ARBA" id="ARBA00030117"/>
    </source>
</evidence>
<dbReference type="SUPFAM" id="SSF101498">
    <property type="entry name" value="Anti-sigma factor FlgM"/>
    <property type="match status" value="1"/>
</dbReference>
<dbReference type="Pfam" id="PF04316">
    <property type="entry name" value="FlgM"/>
    <property type="match status" value="1"/>
</dbReference>
<protein>
    <recommendedName>
        <fullName evidence="2">Negative regulator of flagellin synthesis</fullName>
    </recommendedName>
    <alternativeName>
        <fullName evidence="8">Anti-sigma-28 factor</fullName>
    </alternativeName>
</protein>
<keyword evidence="3" id="KW-0678">Repressor</keyword>
<feature type="region of interest" description="Disordered" evidence="9">
    <location>
        <begin position="1"/>
        <end position="45"/>
    </location>
</feature>
<evidence type="ECO:0000256" key="4">
    <source>
        <dbReference type="ARBA" id="ARBA00022795"/>
    </source>
</evidence>
<name>A0ABT2PQ68_9BURK</name>
<dbReference type="NCBIfam" id="TIGR03824">
    <property type="entry name" value="FlgM_jcvi"/>
    <property type="match status" value="1"/>
</dbReference>
<reference evidence="11 12" key="1">
    <citation type="submission" date="2022-09" db="EMBL/GenBank/DDBJ databases">
        <title>Draft genome of isolate Be4.</title>
        <authorList>
            <person name="Sanchez-Castro I."/>
            <person name="Martinez-Rodriguez P."/>
            <person name="Descostes M."/>
            <person name="Merroun M."/>
        </authorList>
    </citation>
    <scope>NUCLEOTIDE SEQUENCE [LARGE SCALE GENOMIC DNA]</scope>
    <source>
        <strain evidence="11 12">Be4</strain>
    </source>
</reference>
<evidence type="ECO:0000313" key="11">
    <source>
        <dbReference type="EMBL" id="MCT9812606.1"/>
    </source>
</evidence>
<evidence type="ECO:0000256" key="7">
    <source>
        <dbReference type="ARBA" id="ARBA00024739"/>
    </source>
</evidence>
<accession>A0ABT2PQ68</accession>
<evidence type="ECO:0000256" key="9">
    <source>
        <dbReference type="SAM" id="MobiDB-lite"/>
    </source>
</evidence>
<keyword evidence="6" id="KW-0804">Transcription</keyword>
<dbReference type="InterPro" id="IPR031316">
    <property type="entry name" value="FlgM_C"/>
</dbReference>
<keyword evidence="11" id="KW-0966">Cell projection</keyword>
<dbReference type="RefSeq" id="WP_261501848.1">
    <property type="nucleotide sequence ID" value="NZ_JAODYH010000010.1"/>
</dbReference>
<evidence type="ECO:0000256" key="3">
    <source>
        <dbReference type="ARBA" id="ARBA00022491"/>
    </source>
</evidence>
<gene>
    <name evidence="11" type="primary">flgM</name>
    <name evidence="11" type="ORF">N0K08_18400</name>
</gene>
<keyword evidence="11" id="KW-0282">Flagellum</keyword>
<evidence type="ECO:0000256" key="6">
    <source>
        <dbReference type="ARBA" id="ARBA00023163"/>
    </source>
</evidence>
<sequence>MKIGQKPELPAAAAAAAKQAARTTGPAAEEASKGAQVATSSAGVSFSHSAKALDSAGRTATDFDADRVKAMRDAIAKGTFSVNAEAIADKLLTNTGEILAHSMIARAA</sequence>
<evidence type="ECO:0000313" key="12">
    <source>
        <dbReference type="Proteomes" id="UP001525968"/>
    </source>
</evidence>
<dbReference type="Proteomes" id="UP001525968">
    <property type="component" value="Unassembled WGS sequence"/>
</dbReference>
<dbReference type="InterPro" id="IPR007412">
    <property type="entry name" value="FlgM"/>
</dbReference>
<comment type="function">
    <text evidence="7">Responsible for the coupling of flagellin expression to flagellar assembly by preventing expression of the flagellin genes when a component of the middle class of proteins is defective. It negatively regulates flagellar genes by inhibiting the activity of FliA by directly binding to FliA.</text>
</comment>
<feature type="domain" description="Anti-sigma-28 factor FlgM C-terminal" evidence="10">
    <location>
        <begin position="44"/>
        <end position="92"/>
    </location>
</feature>
<dbReference type="InterPro" id="IPR035890">
    <property type="entry name" value="Anti-sigma-28_factor_FlgM_sf"/>
</dbReference>
<evidence type="ECO:0000256" key="2">
    <source>
        <dbReference type="ARBA" id="ARBA00017823"/>
    </source>
</evidence>
<proteinExistence type="inferred from homology"/>
<evidence type="ECO:0000259" key="10">
    <source>
        <dbReference type="Pfam" id="PF04316"/>
    </source>
</evidence>
<evidence type="ECO:0000256" key="1">
    <source>
        <dbReference type="ARBA" id="ARBA00005322"/>
    </source>
</evidence>
<keyword evidence="4" id="KW-1005">Bacterial flagellum biogenesis</keyword>
<dbReference type="EMBL" id="JAODYH010000010">
    <property type="protein sequence ID" value="MCT9812606.1"/>
    <property type="molecule type" value="Genomic_DNA"/>
</dbReference>
<evidence type="ECO:0000256" key="5">
    <source>
        <dbReference type="ARBA" id="ARBA00023015"/>
    </source>
</evidence>
<comment type="caution">
    <text evidence="11">The sequence shown here is derived from an EMBL/GenBank/DDBJ whole genome shotgun (WGS) entry which is preliminary data.</text>
</comment>
<keyword evidence="12" id="KW-1185">Reference proteome</keyword>
<keyword evidence="5" id="KW-0805">Transcription regulation</keyword>
<organism evidence="11 12">
    <name type="scientific">Acidovorax bellezanensis</name>
    <dbReference type="NCBI Taxonomy" id="2976702"/>
    <lineage>
        <taxon>Bacteria</taxon>
        <taxon>Pseudomonadati</taxon>
        <taxon>Pseudomonadota</taxon>
        <taxon>Betaproteobacteria</taxon>
        <taxon>Burkholderiales</taxon>
        <taxon>Comamonadaceae</taxon>
        <taxon>Acidovorax</taxon>
    </lineage>
</organism>